<dbReference type="PANTHER" id="PTHR43742:SF9">
    <property type="entry name" value="TETRATHIONATE REDUCTASE SUBUNIT A"/>
    <property type="match status" value="1"/>
</dbReference>
<keyword evidence="6" id="KW-0732">Signal</keyword>
<keyword evidence="4" id="KW-0500">Molybdenum</keyword>
<dbReference type="SUPFAM" id="SSF50692">
    <property type="entry name" value="ADC-like"/>
    <property type="match status" value="1"/>
</dbReference>
<evidence type="ECO:0000256" key="7">
    <source>
        <dbReference type="ARBA" id="ARBA00023002"/>
    </source>
</evidence>
<dbReference type="InterPro" id="IPR006657">
    <property type="entry name" value="MoPterin_dinucl-bd_dom"/>
</dbReference>
<dbReference type="SUPFAM" id="SSF53706">
    <property type="entry name" value="Formate dehydrogenase/DMSO reductase, domains 1-3"/>
    <property type="match status" value="1"/>
</dbReference>
<name>A0A1G8Y2J1_9GAMM</name>
<dbReference type="PROSITE" id="PS00490">
    <property type="entry name" value="MOLYBDOPTERIN_PROK_2"/>
    <property type="match status" value="1"/>
</dbReference>
<dbReference type="GO" id="GO:0016491">
    <property type="term" value="F:oxidoreductase activity"/>
    <property type="evidence" value="ECO:0007669"/>
    <property type="project" value="UniProtKB-KW"/>
</dbReference>
<keyword evidence="5" id="KW-0479">Metal-binding</keyword>
<gene>
    <name evidence="11" type="ORF">SAMN04488540_11680</name>
</gene>
<dbReference type="OrthoDB" id="9815647at2"/>
<dbReference type="Gene3D" id="3.40.228.10">
    <property type="entry name" value="Dimethylsulfoxide Reductase, domain 2"/>
    <property type="match status" value="1"/>
</dbReference>
<dbReference type="Pfam" id="PF01568">
    <property type="entry name" value="Molydop_binding"/>
    <property type="match status" value="1"/>
</dbReference>
<comment type="cofactor">
    <cofactor evidence="1">
        <name>Mo-bis(molybdopterin guanine dinucleotide)</name>
        <dbReference type="ChEBI" id="CHEBI:60539"/>
    </cofactor>
</comment>
<reference evidence="12" key="1">
    <citation type="submission" date="2016-10" db="EMBL/GenBank/DDBJ databases">
        <authorList>
            <person name="Varghese N."/>
            <person name="Submissions S."/>
        </authorList>
    </citation>
    <scope>NUCLEOTIDE SEQUENCE [LARGE SCALE GENOMIC DNA]</scope>
    <source>
        <strain evidence="12">DSM 23317</strain>
    </source>
</reference>
<dbReference type="CDD" id="cd02778">
    <property type="entry name" value="MopB_CT_Thiosulfate-R-like"/>
    <property type="match status" value="1"/>
</dbReference>
<keyword evidence="9" id="KW-0411">Iron-sulfur</keyword>
<dbReference type="AlphaFoldDB" id="A0A1G8Y2J1"/>
<dbReference type="EMBL" id="FNEM01000016">
    <property type="protein sequence ID" value="SDJ97001.1"/>
    <property type="molecule type" value="Genomic_DNA"/>
</dbReference>
<dbReference type="InterPro" id="IPR050612">
    <property type="entry name" value="Prok_Mopterin_Oxidored"/>
</dbReference>
<evidence type="ECO:0000256" key="6">
    <source>
        <dbReference type="ARBA" id="ARBA00022729"/>
    </source>
</evidence>
<dbReference type="CDD" id="cd02755">
    <property type="entry name" value="MopB_Thiosulfate-R-like"/>
    <property type="match status" value="1"/>
</dbReference>
<evidence type="ECO:0000256" key="2">
    <source>
        <dbReference type="ARBA" id="ARBA00010312"/>
    </source>
</evidence>
<dbReference type="PROSITE" id="PS51318">
    <property type="entry name" value="TAT"/>
    <property type="match status" value="1"/>
</dbReference>
<dbReference type="PROSITE" id="PS51669">
    <property type="entry name" value="4FE4S_MOW_BIS_MGD"/>
    <property type="match status" value="1"/>
</dbReference>
<evidence type="ECO:0000313" key="12">
    <source>
        <dbReference type="Proteomes" id="UP000199527"/>
    </source>
</evidence>
<evidence type="ECO:0000256" key="3">
    <source>
        <dbReference type="ARBA" id="ARBA00022485"/>
    </source>
</evidence>
<protein>
    <submittedName>
        <fullName evidence="11">Thiosulfate reductase alpha subunit apoprotein</fullName>
    </submittedName>
</protein>
<dbReference type="InterPro" id="IPR006311">
    <property type="entry name" value="TAT_signal"/>
</dbReference>
<evidence type="ECO:0000256" key="4">
    <source>
        <dbReference type="ARBA" id="ARBA00022505"/>
    </source>
</evidence>
<comment type="similarity">
    <text evidence="2">Belongs to the prokaryotic molybdopterin-containing oxidoreductase family.</text>
</comment>
<dbReference type="GO" id="GO:0043546">
    <property type="term" value="F:molybdopterin cofactor binding"/>
    <property type="evidence" value="ECO:0007669"/>
    <property type="project" value="InterPro"/>
</dbReference>
<feature type="domain" description="4Fe-4S Mo/W bis-MGD-type" evidence="10">
    <location>
        <begin position="41"/>
        <end position="97"/>
    </location>
</feature>
<keyword evidence="7" id="KW-0560">Oxidoreductase</keyword>
<dbReference type="NCBIfam" id="NF012032">
    <property type="entry name" value="PRK15488.1"/>
    <property type="match status" value="1"/>
</dbReference>
<dbReference type="Gene3D" id="2.20.25.90">
    <property type="entry name" value="ADC-like domains"/>
    <property type="match status" value="1"/>
</dbReference>
<dbReference type="GO" id="GO:0051539">
    <property type="term" value="F:4 iron, 4 sulfur cluster binding"/>
    <property type="evidence" value="ECO:0007669"/>
    <property type="project" value="UniProtKB-KW"/>
</dbReference>
<evidence type="ECO:0000256" key="9">
    <source>
        <dbReference type="ARBA" id="ARBA00023014"/>
    </source>
</evidence>
<dbReference type="GO" id="GO:0046872">
    <property type="term" value="F:metal ion binding"/>
    <property type="evidence" value="ECO:0007669"/>
    <property type="project" value="UniProtKB-KW"/>
</dbReference>
<dbReference type="PANTHER" id="PTHR43742">
    <property type="entry name" value="TRIMETHYLAMINE-N-OXIDE REDUCTASE"/>
    <property type="match status" value="1"/>
</dbReference>
<dbReference type="Pfam" id="PF04879">
    <property type="entry name" value="Molybdop_Fe4S4"/>
    <property type="match status" value="1"/>
</dbReference>
<evidence type="ECO:0000313" key="11">
    <source>
        <dbReference type="EMBL" id="SDJ97001.1"/>
    </source>
</evidence>
<dbReference type="Gene3D" id="2.40.40.20">
    <property type="match status" value="1"/>
</dbReference>
<keyword evidence="3" id="KW-0004">4Fe-4S</keyword>
<evidence type="ECO:0000256" key="1">
    <source>
        <dbReference type="ARBA" id="ARBA00001942"/>
    </source>
</evidence>
<dbReference type="InterPro" id="IPR006963">
    <property type="entry name" value="Mopterin_OxRdtase_4Fe-4S_dom"/>
</dbReference>
<evidence type="ECO:0000256" key="5">
    <source>
        <dbReference type="ARBA" id="ARBA00022723"/>
    </source>
</evidence>
<dbReference type="InterPro" id="IPR006655">
    <property type="entry name" value="Mopterin_OxRdtase_prok_CS"/>
</dbReference>
<keyword evidence="8" id="KW-0408">Iron</keyword>
<dbReference type="Pfam" id="PF00384">
    <property type="entry name" value="Molybdopterin"/>
    <property type="match status" value="1"/>
</dbReference>
<dbReference type="InterPro" id="IPR006656">
    <property type="entry name" value="Mopterin_OxRdtase"/>
</dbReference>
<keyword evidence="12" id="KW-1185">Reference proteome</keyword>
<dbReference type="SMART" id="SM00926">
    <property type="entry name" value="Molybdop_Fe4S4"/>
    <property type="match status" value="1"/>
</dbReference>
<dbReference type="InterPro" id="IPR009010">
    <property type="entry name" value="Asp_de-COase-like_dom_sf"/>
</dbReference>
<dbReference type="RefSeq" id="WP_090367221.1">
    <property type="nucleotide sequence ID" value="NZ_FNEM01000016.1"/>
</dbReference>
<dbReference type="Proteomes" id="UP000199527">
    <property type="component" value="Unassembled WGS sequence"/>
</dbReference>
<proteinExistence type="inferred from homology"/>
<sequence length="759" mass="82977">MKLDRRTFIKGAGASTAGCALASMLPGTLGAFEQPMLKGSDKAIHSICEMCSTRCPISARIVNGKNVSILGNQNAKSFGGAVCARGGAGHSMLYDKQRLVKPIKRVGARGEGKWQEIEWDEAYAMIADKLGRIKQQFGPEAVAFSSKSGSNHKHLFHLAKAFGSPNTFTHGSTCPSGYKIAALAMFGTKMKRDLGNSKYIINFGHNLYEGINMSETRGLMKAQADRGAKLVVFEPRFSIVADKASEWHAIKPGTDVTVAMALCHVLIYDDLYDKAFIQRHVNGFDAFAKEMKAYTPEWAESISDVPAEDIRRIAHELAAAAPHAVVDFGHRASFTTEEFELRRALFAANVLIGNIERKGGLYAGKKAKTYNKFAGGDVTPGLSKPKVNGMPKPTAARIDSVDKQFAMLWSNGGIYQSILDATLENKPYKIRGWVMSRTNPMQTMTDRARVVKAIEAMEFVVSCDVYVSETAAYADLVLPESTYLERDEEIFDKSGKNPAYYVRQPVVETIGDTRPSWQIWKQTADALGLGQFFPWENMDTLQLLQVKKDVPLLQRIKQEGYVSFGTPLMLREPAMVAKFAATYPNAHAVDADGTYASAMKFKTPSGKIELSSDKVEAMAPGRGVIKYREVTLKKADELFFIQGKTAIHTNGATHNVPFLANLMSDNAVWLHPLTAGLLGIQSGDAIRLHNDVGSEEGTALVTPGIRPDTVFAYMGFGSKNKELARAYGKGVHCGNLLPHVTAPVVGMNLHTTGVKVEKI</sequence>
<accession>A0A1G8Y2J1</accession>
<organism evidence="11 12">
    <name type="scientific">Ferrimonas sediminum</name>
    <dbReference type="NCBI Taxonomy" id="718193"/>
    <lineage>
        <taxon>Bacteria</taxon>
        <taxon>Pseudomonadati</taxon>
        <taxon>Pseudomonadota</taxon>
        <taxon>Gammaproteobacteria</taxon>
        <taxon>Alteromonadales</taxon>
        <taxon>Ferrimonadaceae</taxon>
        <taxon>Ferrimonas</taxon>
    </lineage>
</organism>
<dbReference type="Gene3D" id="3.40.50.740">
    <property type="match status" value="1"/>
</dbReference>
<evidence type="ECO:0000259" key="10">
    <source>
        <dbReference type="PROSITE" id="PS51669"/>
    </source>
</evidence>
<evidence type="ECO:0000256" key="8">
    <source>
        <dbReference type="ARBA" id="ARBA00023004"/>
    </source>
</evidence>